<feature type="region of interest" description="Disordered" evidence="6">
    <location>
        <begin position="827"/>
        <end position="849"/>
    </location>
</feature>
<feature type="compositionally biased region" description="Basic and acidic residues" evidence="6">
    <location>
        <begin position="2037"/>
        <end position="2054"/>
    </location>
</feature>
<dbReference type="InterPro" id="IPR007196">
    <property type="entry name" value="CCR4-Not_Not1_C"/>
</dbReference>
<feature type="compositionally biased region" description="Low complexity" evidence="6">
    <location>
        <begin position="827"/>
        <end position="847"/>
    </location>
</feature>
<dbReference type="FunFam" id="1.25.40.180:FF:000012">
    <property type="entry name" value="Ccr4-Not transcription complex subunit"/>
    <property type="match status" value="1"/>
</dbReference>
<proteinExistence type="predicted"/>
<dbReference type="FunFam" id="1.25.40.840:FF:000003">
    <property type="entry name" value="Transcription regulator"/>
    <property type="match status" value="1"/>
</dbReference>
<dbReference type="Gene3D" id="1.25.40.800">
    <property type="match status" value="1"/>
</dbReference>
<feature type="domain" description="CCR4-NOT transcription complex subunit 1-like NOT1 connector" evidence="12">
    <location>
        <begin position="1825"/>
        <end position="1973"/>
    </location>
</feature>
<organism evidence="13">
    <name type="scientific">Attheya septentrionalis</name>
    <dbReference type="NCBI Taxonomy" id="420275"/>
    <lineage>
        <taxon>Eukaryota</taxon>
        <taxon>Sar</taxon>
        <taxon>Stramenopiles</taxon>
        <taxon>Ochrophyta</taxon>
        <taxon>Bacillariophyta</taxon>
        <taxon>Coscinodiscophyceae</taxon>
        <taxon>Chaetocerotophycidae</taxon>
        <taxon>Chaetocerotales</taxon>
        <taxon>Attheyaceae</taxon>
        <taxon>Attheya</taxon>
    </lineage>
</organism>
<dbReference type="GO" id="GO:0030015">
    <property type="term" value="C:CCR4-NOT core complex"/>
    <property type="evidence" value="ECO:0007669"/>
    <property type="project" value="InterPro"/>
</dbReference>
<feature type="compositionally biased region" description="Polar residues" evidence="6">
    <location>
        <begin position="2017"/>
        <end position="2035"/>
    </location>
</feature>
<evidence type="ECO:0000259" key="12">
    <source>
        <dbReference type="Pfam" id="PF25097"/>
    </source>
</evidence>
<dbReference type="Pfam" id="PF16415">
    <property type="entry name" value="CNOT1_CAF1_bind"/>
    <property type="match status" value="1"/>
</dbReference>
<evidence type="ECO:0000259" key="9">
    <source>
        <dbReference type="Pfam" id="PF16415"/>
    </source>
</evidence>
<dbReference type="GO" id="GO:0005634">
    <property type="term" value="C:nucleus"/>
    <property type="evidence" value="ECO:0007669"/>
    <property type="project" value="UniProtKB-SubCell"/>
</dbReference>
<feature type="domain" description="CCR4-NOT transcription complex subunit 1 TTP binding" evidence="10">
    <location>
        <begin position="839"/>
        <end position="1013"/>
    </location>
</feature>
<gene>
    <name evidence="13" type="ORF">ASEP1449_LOCUS15447</name>
</gene>
<feature type="region of interest" description="Disordered" evidence="6">
    <location>
        <begin position="1374"/>
        <end position="1456"/>
    </location>
</feature>
<dbReference type="EMBL" id="HBHQ01022824">
    <property type="protein sequence ID" value="CAD9823613.1"/>
    <property type="molecule type" value="Transcribed_RNA"/>
</dbReference>
<dbReference type="CDD" id="cd20710">
    <property type="entry name" value="NOT1_connector"/>
    <property type="match status" value="1"/>
</dbReference>
<dbReference type="GO" id="GO:0060090">
    <property type="term" value="F:molecular adaptor activity"/>
    <property type="evidence" value="ECO:0007669"/>
    <property type="project" value="TreeGrafter"/>
</dbReference>
<dbReference type="PANTHER" id="PTHR13162">
    <property type="entry name" value="CCR4-NOT TRANSCRIPTION COMPLEX"/>
    <property type="match status" value="1"/>
</dbReference>
<evidence type="ECO:0000256" key="3">
    <source>
        <dbReference type="ARBA" id="ARBA00023015"/>
    </source>
</evidence>
<feature type="region of interest" description="Disordered" evidence="6">
    <location>
        <begin position="1990"/>
        <end position="2055"/>
    </location>
</feature>
<dbReference type="InterPro" id="IPR040398">
    <property type="entry name" value="Not1"/>
</dbReference>
<evidence type="ECO:0000259" key="10">
    <source>
        <dbReference type="Pfam" id="PF16417"/>
    </source>
</evidence>
<evidence type="ECO:0008006" key="14">
    <source>
        <dbReference type="Google" id="ProtNLM"/>
    </source>
</evidence>
<feature type="region of interest" description="Disordered" evidence="6">
    <location>
        <begin position="1007"/>
        <end position="1091"/>
    </location>
</feature>
<dbReference type="InterPro" id="IPR024557">
    <property type="entry name" value="CNOT1_dom_4"/>
</dbReference>
<feature type="compositionally biased region" description="Polar residues" evidence="6">
    <location>
        <begin position="1042"/>
        <end position="1053"/>
    </location>
</feature>
<dbReference type="InterPro" id="IPR038535">
    <property type="entry name" value="CNOT1_TTP_bind_sf"/>
</dbReference>
<feature type="compositionally biased region" description="Low complexity" evidence="6">
    <location>
        <begin position="1379"/>
        <end position="1393"/>
    </location>
</feature>
<dbReference type="InterPro" id="IPR032191">
    <property type="entry name" value="CNOT1_CAF1_bind"/>
</dbReference>
<evidence type="ECO:0000256" key="1">
    <source>
        <dbReference type="ARBA" id="ARBA00004123"/>
    </source>
</evidence>
<evidence type="ECO:0000259" key="11">
    <source>
        <dbReference type="Pfam" id="PF16418"/>
    </source>
</evidence>
<dbReference type="Pfam" id="PF04054">
    <property type="entry name" value="Not1"/>
    <property type="match status" value="1"/>
</dbReference>
<dbReference type="Gene3D" id="1.25.40.180">
    <property type="match status" value="1"/>
</dbReference>
<feature type="domain" description="CCR4-NOT transcription complex subunit 1 HEAT repeat" evidence="11">
    <location>
        <begin position="607"/>
        <end position="724"/>
    </location>
</feature>
<dbReference type="Pfam" id="PF16417">
    <property type="entry name" value="CNOT1_TTP_bind"/>
    <property type="match status" value="1"/>
</dbReference>
<feature type="domain" description="CCR4-NOT transcription complex subunit 1" evidence="8">
    <location>
        <begin position="1494"/>
        <end position="1652"/>
    </location>
</feature>
<keyword evidence="2" id="KW-0678">Repressor</keyword>
<dbReference type="InterPro" id="IPR032194">
    <property type="entry name" value="CNOT1_HEAT"/>
</dbReference>
<keyword evidence="4" id="KW-0804">Transcription</keyword>
<dbReference type="InterPro" id="IPR032193">
    <property type="entry name" value="CNOT1_TTP_bind"/>
</dbReference>
<dbReference type="Pfam" id="PF25097">
    <property type="entry name" value="ARM_Cnot1"/>
    <property type="match status" value="1"/>
</dbReference>
<evidence type="ECO:0000256" key="5">
    <source>
        <dbReference type="ARBA" id="ARBA00023242"/>
    </source>
</evidence>
<evidence type="ECO:0000259" key="7">
    <source>
        <dbReference type="Pfam" id="PF04054"/>
    </source>
</evidence>
<evidence type="ECO:0000256" key="4">
    <source>
        <dbReference type="ARBA" id="ARBA00023163"/>
    </source>
</evidence>
<feature type="compositionally biased region" description="Polar residues" evidence="6">
    <location>
        <begin position="1009"/>
        <end position="1033"/>
    </location>
</feature>
<evidence type="ECO:0000259" key="8">
    <source>
        <dbReference type="Pfam" id="PF12842"/>
    </source>
</evidence>
<feature type="domain" description="CCR4-NOT transcription complex subunit 1 CAF1-binding" evidence="9">
    <location>
        <begin position="1135"/>
        <end position="1346"/>
    </location>
</feature>
<dbReference type="InterPro" id="IPR055454">
    <property type="entry name" value="CNOT1-like_NOT1_connector"/>
</dbReference>
<sequence>MSEGAQGKKKRQQQRANVTGDLNGAPGERVRVAEEAAPPPQSSSSVASTQVPSRVESYARRIRRPHSFFSNESLVRYARALVESLTEGNYRDTVLELDQIAKVSGSGYSSLHLRGYVLGNLLVSIWDRKQSGKESIRIRQLAFREALSVWIFHPNLASVLYVAFEFLLKAPGCSASEGLSLVNSLIEGLDGGILVANALLEISFGSDNSLSQISSEQAAVRLLKEADSFLTKETVNIDQDQKHHFAGSILHTLETHTDLIKSKQLHVLSRDISRQLQQKLSTESLFTMDSSGFEDTGISSSVSEASGMAARISPASGTDSGVGVTNILADLGPACTSTVAVLRETLNEITKLLSSNGASNSKSPLSEGIVARLIYFFAERGTRRSADGDEKNSADAKAGLSSALVGTLLPTKDNDVGNGGVWNLDVVSEVIRDDYSNLDWLTVAKKWDFPDFKIRDVDHIRILLSLYRSGSGKDVPLNSITCTWQNQVAQLSFLEYILAVPPRVYTFPVNEAESADAATAVSDGKSTSTCPNPQGWASVSVLLRLLSLSDVSSLARRVRDLFVRGLLSCPEVLLCALVRLQLSVASAAAQGGRPDAAQNVGVRMKGELMRELIPLFFKPNPHHRVQNGPAALRRLWAISPNTVAAACIEAWRSTNTDTPQTRLATVVHIISIVRLLPSPESVTAAIINGNKDFEFGLAVAFVMADNDMLQLSAWLSERMSTMNSSGSTGNGRVIFAIAIVSYIGKMYASALSRGNHSGKGTPLVSIENISVCLQFLNGLDKNVLSQALPSSLSGGGDSSNRGMLLGESVKALTDACMSAHTSLSSLMSNSSSAPSSSRTPTPTSGSTDDIEEMANSYFQKIYTSEQSIGEVIEMLKRFKVSGNARENDIFACMIHNLFDEYRFFSKYPEKELRITGILFGQLIQQQLVSSITLGIALRYVLEALRKPPSPPGSTTSNSGKMFRFGMFALEQFKSRLHEWPQYCSHIVQIPYLREGYGALVNEIEEAMEESSQNRATSSVEPVASSSGDDTGNSLVELRENGGKSNDVNEQVSSDGGHPLGQPLGSAALTMPVPTGSSSSSVGNQSSTSMPSSIELLPSALGLSTPFQQVQPRKKVEFGEGLGRAVNGKVDSETQHEAPPDSVLDRVQFLINNVSPSNVEQKSQELKDMLDPKYFGWLGHYLVVKRISTQPNFHSLYLTFLDQLGDYGKGLVDAILSSVYLNVGKLLRSPKITTSTSERSLLKNLGSWLGQITLARNRPILQIMLDCKELLFQGYETGMLIAVTPFVAKILEGAKNSSVFRPPNPWLMGLLSVFRALYGVEDLKMNIKFEVEVLCKNMGFKLEDIPLRTNDLSKRFPPEKAKNPDFNLKSVMVSKTSAPTTSSNQGSGSSTGGSSMAGHTVGVTPGSSLLLNTEGKTPGGMRSSAPTSVSLGPSAGGQFTLPSAVGQGSSKSGSTQEHQTVIPNLAAYVTINPSILELFQQGHGGQFSSKFDLSTLKANVPIAVDRAIREIIQPVVERSVTIACITTKEIVTKDFAMESDENKMRKAAQLMVANMAGSLALVTCREPLRVSVSTHLMQLLTSIVTGSSADGSNKSASQLNDQEQSALEQCVAICATDNLELGCMLIEKAATEKAVRDMDEALAPSLNARRKHREQTGQPFYDMSIFGNGSQRYPSALPEPLRPKPGGLRREQLLVYEAFQRMPRQPVASSQQQQQSTVAGPTGMVIGGPSSSVRDVNLSSSNNVPAGNAAASAVSGQQQFNVDALSAIAGKLDSAVTTLLSAAGPRAPEITLSMLPADHDVRQLLAAVQRVAAAVTSNSGEVKALTAADTDTILGFAQGVFKRLYELSLSEPLRLEALVALLEALKKCCAQLGSNLGTWATYAPTETAGQRKLHRTVLLLLVRSSLIPIGELDSFLTRNTDGGRNAVWVEFALLFVRTAVLERIASPSDLPKVMDVMTRIADGRSQANQQIIQAYRKPILRMLEELRSASSKAEGHGQAVSSTVLGPESNESGEMDDQNTYLHSSSMSETSLNNLAEATKKAADSTEATARKDPASAKQQITFLLDSWIRVHSEAAGNEKAYAQYLQLLQQHGVGKSDEQTERFFRLSTTIVVNAVLKTGNADDDSSNGKESKHGRHKPLNYSVIDAYCKLIAILIRYMNSGGSTEQVAAQRISLLNKVLGITIRTMMANYELNKQESGGIVSHWDQRPWYRLLLNLVMDLNSPSPALDPISLGILSVFGSAFHVVQPLVVPGFAFAWLELVSHRNFLSNLLLVKGQNGWGVAHQLLIDLFLFLEPHLRKTELTEPIKHLYKGTMRVLLVLLHDFPAFLAAYHLSFCNVIPENCVQLRNLVLSAFPRGLVLPDPFTPNLKIDLLPEVSLSPTILSNVAGPLESIRSDLDGYLKSRQPADFLSGLLPRLCKDGSDDVDAPRVNSLVLYVGIHALARLQNSQGSPTLAHTPEMEILQKLMEFGDRGRYISLNAIANQLRYPSSHTHYYSCVMLFIFSEAQNEGVKEQVTRVLLERLIVHRPHPWGLLITFIELIKNQHYQFWSHPFTRCATEIEKVFESVARSCMPPTTHRSVTTGGDDA</sequence>
<feature type="compositionally biased region" description="Polar residues" evidence="6">
    <location>
        <begin position="1445"/>
        <end position="1456"/>
    </location>
</feature>
<feature type="compositionally biased region" description="Low complexity" evidence="6">
    <location>
        <begin position="42"/>
        <end position="52"/>
    </location>
</feature>
<evidence type="ECO:0000256" key="2">
    <source>
        <dbReference type="ARBA" id="ARBA00022491"/>
    </source>
</evidence>
<dbReference type="Gene3D" id="1.25.40.790">
    <property type="match status" value="1"/>
</dbReference>
<dbReference type="GO" id="GO:0000289">
    <property type="term" value="P:nuclear-transcribed mRNA poly(A) tail shortening"/>
    <property type="evidence" value="ECO:0007669"/>
    <property type="project" value="UniProtKB-ARBA"/>
</dbReference>
<dbReference type="Pfam" id="PF12842">
    <property type="entry name" value="DUF3819"/>
    <property type="match status" value="1"/>
</dbReference>
<evidence type="ECO:0000313" key="13">
    <source>
        <dbReference type="EMBL" id="CAD9823613.1"/>
    </source>
</evidence>
<accession>A0A7S2UP57</accession>
<evidence type="ECO:0000256" key="6">
    <source>
        <dbReference type="SAM" id="MobiDB-lite"/>
    </source>
</evidence>
<protein>
    <recommendedName>
        <fullName evidence="14">CCR4-NOT transcription complex subunit 1</fullName>
    </recommendedName>
</protein>
<dbReference type="Pfam" id="PF16418">
    <property type="entry name" value="CNOT1_HEAT"/>
    <property type="match status" value="1"/>
</dbReference>
<reference evidence="13" key="1">
    <citation type="submission" date="2021-01" db="EMBL/GenBank/DDBJ databases">
        <authorList>
            <person name="Corre E."/>
            <person name="Pelletier E."/>
            <person name="Niang G."/>
            <person name="Scheremetjew M."/>
            <person name="Finn R."/>
            <person name="Kale V."/>
            <person name="Holt S."/>
            <person name="Cochrane G."/>
            <person name="Meng A."/>
            <person name="Brown T."/>
            <person name="Cohen L."/>
        </authorList>
    </citation>
    <scope>NUCLEOTIDE SEQUENCE</scope>
    <source>
        <strain evidence="13">CCMP2084</strain>
    </source>
</reference>
<keyword evidence="5" id="KW-0539">Nucleus</keyword>
<feature type="domain" description="CCR4-Not complex component Not1 C-terminal" evidence="7">
    <location>
        <begin position="2219"/>
        <end position="2568"/>
    </location>
</feature>
<keyword evidence="3" id="KW-0805">Transcription regulation</keyword>
<dbReference type="GO" id="GO:0000932">
    <property type="term" value="C:P-body"/>
    <property type="evidence" value="ECO:0007669"/>
    <property type="project" value="TreeGrafter"/>
</dbReference>
<name>A0A7S2UP57_9STRA</name>
<dbReference type="GO" id="GO:0017148">
    <property type="term" value="P:negative regulation of translation"/>
    <property type="evidence" value="ECO:0007669"/>
    <property type="project" value="InterPro"/>
</dbReference>
<feature type="compositionally biased region" description="Low complexity" evidence="6">
    <location>
        <begin position="1071"/>
        <end position="1088"/>
    </location>
</feature>
<feature type="compositionally biased region" description="Polar residues" evidence="6">
    <location>
        <begin position="1404"/>
        <end position="1414"/>
    </location>
</feature>
<feature type="compositionally biased region" description="Polar residues" evidence="6">
    <location>
        <begin position="1998"/>
        <end position="2009"/>
    </location>
</feature>
<feature type="region of interest" description="Disordered" evidence="6">
    <location>
        <begin position="1"/>
        <end position="52"/>
    </location>
</feature>
<dbReference type="Gene3D" id="1.25.40.840">
    <property type="entry name" value="CCR4-NOT transcription complex subunit 1 TTP binding domain"/>
    <property type="match status" value="1"/>
</dbReference>
<dbReference type="PANTHER" id="PTHR13162:SF8">
    <property type="entry name" value="CCR4-NOT TRANSCRIPTION COMPLEX SUBUNIT 1"/>
    <property type="match status" value="1"/>
</dbReference>
<comment type="subcellular location">
    <subcellularLocation>
        <location evidence="1">Nucleus</location>
    </subcellularLocation>
</comment>